<reference evidence="1 2" key="1">
    <citation type="journal article" date="2012" name="J. Bacteriol.">
        <title>Genome Sequence of the Fish Pathogen Flavobacterium columnare ATCC 49512.</title>
        <authorList>
            <person name="Tekedar H.C."/>
            <person name="Karsi A."/>
            <person name="Gillaspy A.F."/>
            <person name="Dyer D.W."/>
            <person name="Benton N.R."/>
            <person name="Zaitshik J."/>
            <person name="Vamenta S."/>
            <person name="Banes M.M."/>
            <person name="Gulsoy N."/>
            <person name="Aboko-Cole M."/>
            <person name="Waldbieser G.C."/>
            <person name="Lawrence M.L."/>
        </authorList>
    </citation>
    <scope>NUCLEOTIDE SEQUENCE [LARGE SCALE GENOMIC DNA]</scope>
    <source>
        <strain evidence="2">ATCC 49512 / CIP 103533 / TG 44/87</strain>
    </source>
</reference>
<sequence>MPNFNKQENQLNSRLDKWLYFIKNLEDFQNIPTIFKDEVFTQAFEKAELANFGQLDLDKYESSLKVYRDLKGVIDTAFDEGKMEGLIEGEIKGKIEGKIETAKSLKRLGVSVEIITQATGLTKEEINKL</sequence>
<dbReference type="Pfam" id="PF12784">
    <property type="entry name" value="PDDEXK_2"/>
    <property type="match status" value="1"/>
</dbReference>
<dbReference type="HOGENOM" id="CLU_1945576_0_0_10"/>
<protein>
    <recommendedName>
        <fullName evidence="3">Transposase</fullName>
    </recommendedName>
</protein>
<dbReference type="PANTHER" id="PTHR41317">
    <property type="entry name" value="PD-(D_E)XK NUCLEASE FAMILY TRANSPOSASE"/>
    <property type="match status" value="1"/>
</dbReference>
<evidence type="ECO:0008006" key="3">
    <source>
        <dbReference type="Google" id="ProtNLM"/>
    </source>
</evidence>
<dbReference type="EMBL" id="CP003222">
    <property type="protein sequence ID" value="AEW85930.1"/>
    <property type="molecule type" value="Genomic_DNA"/>
</dbReference>
<keyword evidence="2" id="KW-1185">Reference proteome</keyword>
<name>G8XA72_FLACA</name>
<evidence type="ECO:0000313" key="1">
    <source>
        <dbReference type="EMBL" id="AEW85930.1"/>
    </source>
</evidence>
<evidence type="ECO:0000313" key="2">
    <source>
        <dbReference type="Proteomes" id="UP000005638"/>
    </source>
</evidence>
<proteinExistence type="predicted"/>
<dbReference type="eggNOG" id="COG5464">
    <property type="taxonomic scope" value="Bacteria"/>
</dbReference>
<organism evidence="1 2">
    <name type="scientific">Flavobacterium columnare (strain ATCC 49512 / CIP 103533 / TG 44/87)</name>
    <dbReference type="NCBI Taxonomy" id="1041826"/>
    <lineage>
        <taxon>Bacteria</taxon>
        <taxon>Pseudomonadati</taxon>
        <taxon>Bacteroidota</taxon>
        <taxon>Flavobacteriia</taxon>
        <taxon>Flavobacteriales</taxon>
        <taxon>Flavobacteriaceae</taxon>
        <taxon>Flavobacterium</taxon>
    </lineage>
</organism>
<gene>
    <name evidence="1" type="ordered locus">FCOL_05525</name>
</gene>
<dbReference type="NCBIfam" id="TIGR01784">
    <property type="entry name" value="T_den_put_tspse"/>
    <property type="match status" value="1"/>
</dbReference>
<dbReference type="Proteomes" id="UP000005638">
    <property type="component" value="Chromosome"/>
</dbReference>
<dbReference type="AlphaFoldDB" id="G8XA72"/>
<accession>G8XA72</accession>
<dbReference type="KEGG" id="fco:FCOL_05525"/>
<dbReference type="PANTHER" id="PTHR41317:SF1">
    <property type="entry name" value="PD-(D_E)XK NUCLEASE FAMILY TRANSPOSASE"/>
    <property type="match status" value="1"/>
</dbReference>
<dbReference type="STRING" id="1041826.FCOL_05525"/>
<dbReference type="InterPro" id="IPR010106">
    <property type="entry name" value="RpnA"/>
</dbReference>